<organism evidence="2 3">
    <name type="scientific">Trichinella zimbabwensis</name>
    <dbReference type="NCBI Taxonomy" id="268475"/>
    <lineage>
        <taxon>Eukaryota</taxon>
        <taxon>Metazoa</taxon>
        <taxon>Ecdysozoa</taxon>
        <taxon>Nematoda</taxon>
        <taxon>Enoplea</taxon>
        <taxon>Dorylaimia</taxon>
        <taxon>Trichinellida</taxon>
        <taxon>Trichinellidae</taxon>
        <taxon>Trichinella</taxon>
    </lineage>
</organism>
<evidence type="ECO:0000313" key="2">
    <source>
        <dbReference type="EMBL" id="KRY96254.1"/>
    </source>
</evidence>
<dbReference type="Proteomes" id="UP000055024">
    <property type="component" value="Unassembled WGS sequence"/>
</dbReference>
<accession>A0A0V1GDF1</accession>
<reference evidence="2 3" key="1">
    <citation type="submission" date="2015-01" db="EMBL/GenBank/DDBJ databases">
        <title>Evolution of Trichinella species and genotypes.</title>
        <authorList>
            <person name="Korhonen P.K."/>
            <person name="Edoardo P."/>
            <person name="Giuseppe L.R."/>
            <person name="Gasser R.B."/>
        </authorList>
    </citation>
    <scope>NUCLEOTIDE SEQUENCE [LARGE SCALE GENOMIC DNA]</scope>
    <source>
        <strain evidence="2">ISS1029</strain>
    </source>
</reference>
<sequence>MANKPTLLSRSVKPPVPKKPPLHCMASTAATGSGGSHVCFTRAHICR</sequence>
<protein>
    <submittedName>
        <fullName evidence="2">Uncharacterized protein</fullName>
    </submittedName>
</protein>
<feature type="region of interest" description="Disordered" evidence="1">
    <location>
        <begin position="1"/>
        <end position="20"/>
    </location>
</feature>
<keyword evidence="3" id="KW-1185">Reference proteome</keyword>
<evidence type="ECO:0000313" key="3">
    <source>
        <dbReference type="Proteomes" id="UP000055024"/>
    </source>
</evidence>
<gene>
    <name evidence="2" type="ORF">T11_3073</name>
</gene>
<dbReference type="AlphaFoldDB" id="A0A0V1GDF1"/>
<proteinExistence type="predicted"/>
<name>A0A0V1GDF1_9BILA</name>
<dbReference type="EMBL" id="JYDP01003012">
    <property type="protein sequence ID" value="KRY96254.1"/>
    <property type="molecule type" value="Genomic_DNA"/>
</dbReference>
<comment type="caution">
    <text evidence="2">The sequence shown here is derived from an EMBL/GenBank/DDBJ whole genome shotgun (WGS) entry which is preliminary data.</text>
</comment>
<dbReference type="STRING" id="268475.A0A0V1GDF1"/>
<evidence type="ECO:0000256" key="1">
    <source>
        <dbReference type="SAM" id="MobiDB-lite"/>
    </source>
</evidence>